<organism evidence="1 2">
    <name type="scientific">Hibiscus sabdariffa</name>
    <name type="common">roselle</name>
    <dbReference type="NCBI Taxonomy" id="183260"/>
    <lineage>
        <taxon>Eukaryota</taxon>
        <taxon>Viridiplantae</taxon>
        <taxon>Streptophyta</taxon>
        <taxon>Embryophyta</taxon>
        <taxon>Tracheophyta</taxon>
        <taxon>Spermatophyta</taxon>
        <taxon>Magnoliopsida</taxon>
        <taxon>eudicotyledons</taxon>
        <taxon>Gunneridae</taxon>
        <taxon>Pentapetalae</taxon>
        <taxon>rosids</taxon>
        <taxon>malvids</taxon>
        <taxon>Malvales</taxon>
        <taxon>Malvaceae</taxon>
        <taxon>Malvoideae</taxon>
        <taxon>Hibiscus</taxon>
    </lineage>
</organism>
<evidence type="ECO:0000313" key="2">
    <source>
        <dbReference type="Proteomes" id="UP001396334"/>
    </source>
</evidence>
<dbReference type="Proteomes" id="UP001396334">
    <property type="component" value="Unassembled WGS sequence"/>
</dbReference>
<keyword evidence="2" id="KW-1185">Reference proteome</keyword>
<protein>
    <submittedName>
        <fullName evidence="1">Uncharacterized protein</fullName>
    </submittedName>
</protein>
<comment type="caution">
    <text evidence="1">The sequence shown here is derived from an EMBL/GenBank/DDBJ whole genome shotgun (WGS) entry which is preliminary data.</text>
</comment>
<gene>
    <name evidence="1" type="ORF">V6N11_068008</name>
</gene>
<dbReference type="EMBL" id="JBBPBN010000012">
    <property type="protein sequence ID" value="KAK9028197.1"/>
    <property type="molecule type" value="Genomic_DNA"/>
</dbReference>
<sequence length="135" mass="15089">MLHTSISRFSCSSLWRALSNAREILLSNLAWSLGNGISDNILSDVWVLALGLLCDFSQVLPVTISQISFASILNDHGEWDISKLSLAFTADAIPYILGVKPPDPHAGPDMCVWRWTDHHDFELKSAYYRRTQSAL</sequence>
<evidence type="ECO:0000313" key="1">
    <source>
        <dbReference type="EMBL" id="KAK9028197.1"/>
    </source>
</evidence>
<reference evidence="1 2" key="1">
    <citation type="journal article" date="2024" name="G3 (Bethesda)">
        <title>Genome assembly of Hibiscus sabdariffa L. provides insights into metabolisms of medicinal natural products.</title>
        <authorList>
            <person name="Kim T."/>
        </authorList>
    </citation>
    <scope>NUCLEOTIDE SEQUENCE [LARGE SCALE GENOMIC DNA]</scope>
    <source>
        <strain evidence="1">TK-2024</strain>
        <tissue evidence="1">Old leaves</tissue>
    </source>
</reference>
<name>A0ABR2SSF3_9ROSI</name>
<proteinExistence type="predicted"/>
<accession>A0ABR2SSF3</accession>